<evidence type="ECO:0000313" key="1">
    <source>
        <dbReference type="EMBL" id="JAH34454.1"/>
    </source>
</evidence>
<protein>
    <submittedName>
        <fullName evidence="1">Uncharacterized protein</fullName>
    </submittedName>
</protein>
<proteinExistence type="predicted"/>
<reference evidence="1" key="1">
    <citation type="submission" date="2014-11" db="EMBL/GenBank/DDBJ databases">
        <authorList>
            <person name="Amaro Gonzalez C."/>
        </authorList>
    </citation>
    <scope>NUCLEOTIDE SEQUENCE</scope>
</reference>
<dbReference type="AlphaFoldDB" id="A0A0E9RZ00"/>
<dbReference type="EMBL" id="GBXM01074123">
    <property type="protein sequence ID" value="JAH34454.1"/>
    <property type="molecule type" value="Transcribed_RNA"/>
</dbReference>
<accession>A0A0E9RZ00</accession>
<name>A0A0E9RZ00_ANGAN</name>
<reference evidence="1" key="2">
    <citation type="journal article" date="2015" name="Fish Shellfish Immunol.">
        <title>Early steps in the European eel (Anguilla anguilla)-Vibrio vulnificus interaction in the gills: Role of the RtxA13 toxin.</title>
        <authorList>
            <person name="Callol A."/>
            <person name="Pajuelo D."/>
            <person name="Ebbesson L."/>
            <person name="Teles M."/>
            <person name="MacKenzie S."/>
            <person name="Amaro C."/>
        </authorList>
    </citation>
    <scope>NUCLEOTIDE SEQUENCE</scope>
</reference>
<organism evidence="1">
    <name type="scientific">Anguilla anguilla</name>
    <name type="common">European freshwater eel</name>
    <name type="synonym">Muraena anguilla</name>
    <dbReference type="NCBI Taxonomy" id="7936"/>
    <lineage>
        <taxon>Eukaryota</taxon>
        <taxon>Metazoa</taxon>
        <taxon>Chordata</taxon>
        <taxon>Craniata</taxon>
        <taxon>Vertebrata</taxon>
        <taxon>Euteleostomi</taxon>
        <taxon>Actinopterygii</taxon>
        <taxon>Neopterygii</taxon>
        <taxon>Teleostei</taxon>
        <taxon>Anguilliformes</taxon>
        <taxon>Anguillidae</taxon>
        <taxon>Anguilla</taxon>
    </lineage>
</organism>
<sequence>MIGLKSRLLEEPVLLDALSRSWADVACHVYYKLTSA</sequence>